<evidence type="ECO:0000256" key="2">
    <source>
        <dbReference type="ARBA" id="ARBA00023315"/>
    </source>
</evidence>
<dbReference type="InterPro" id="IPR000182">
    <property type="entry name" value="GNAT_dom"/>
</dbReference>
<dbReference type="RefSeq" id="WP_208816444.1">
    <property type="nucleotide sequence ID" value="NZ_WVUH01000307.1"/>
</dbReference>
<dbReference type="Pfam" id="PF00583">
    <property type="entry name" value="Acetyltransf_1"/>
    <property type="match status" value="1"/>
</dbReference>
<evidence type="ECO:0000313" key="4">
    <source>
        <dbReference type="EMBL" id="MBO4209482.1"/>
    </source>
</evidence>
<keyword evidence="5" id="KW-1185">Reference proteome</keyword>
<evidence type="ECO:0000256" key="1">
    <source>
        <dbReference type="ARBA" id="ARBA00022679"/>
    </source>
</evidence>
<dbReference type="Proteomes" id="UP000823521">
    <property type="component" value="Unassembled WGS sequence"/>
</dbReference>
<dbReference type="SUPFAM" id="SSF55729">
    <property type="entry name" value="Acyl-CoA N-acyltransferases (Nat)"/>
    <property type="match status" value="1"/>
</dbReference>
<dbReference type="Gene3D" id="3.40.630.30">
    <property type="match status" value="1"/>
</dbReference>
<evidence type="ECO:0000259" key="3">
    <source>
        <dbReference type="PROSITE" id="PS51186"/>
    </source>
</evidence>
<dbReference type="EMBL" id="WVUH01000307">
    <property type="protein sequence ID" value="MBO4209482.1"/>
    <property type="molecule type" value="Genomic_DNA"/>
</dbReference>
<feature type="domain" description="N-acetyltransferase" evidence="3">
    <location>
        <begin position="4"/>
        <end position="152"/>
    </location>
</feature>
<dbReference type="PANTHER" id="PTHR43877">
    <property type="entry name" value="AMINOALKYLPHOSPHONATE N-ACETYLTRANSFERASE-RELATED-RELATED"/>
    <property type="match status" value="1"/>
</dbReference>
<dbReference type="PANTHER" id="PTHR43877:SF2">
    <property type="entry name" value="AMINOALKYLPHOSPHONATE N-ACETYLTRANSFERASE-RELATED"/>
    <property type="match status" value="1"/>
</dbReference>
<gene>
    <name evidence="4" type="ORF">GSF22_26335</name>
</gene>
<protein>
    <submittedName>
        <fullName evidence="4">GNAT family N-acetyltransferase</fullName>
    </submittedName>
</protein>
<dbReference type="PROSITE" id="PS51186">
    <property type="entry name" value="GNAT"/>
    <property type="match status" value="1"/>
</dbReference>
<name>A0ABS3VY62_MICEH</name>
<keyword evidence="2" id="KW-0012">Acyltransferase</keyword>
<evidence type="ECO:0000313" key="5">
    <source>
        <dbReference type="Proteomes" id="UP000823521"/>
    </source>
</evidence>
<keyword evidence="1" id="KW-0808">Transferase</keyword>
<dbReference type="InterPro" id="IPR016181">
    <property type="entry name" value="Acyl_CoA_acyltransferase"/>
</dbReference>
<organism evidence="4 5">
    <name type="scientific">Micromonospora echinofusca</name>
    <dbReference type="NCBI Taxonomy" id="47858"/>
    <lineage>
        <taxon>Bacteria</taxon>
        <taxon>Bacillati</taxon>
        <taxon>Actinomycetota</taxon>
        <taxon>Actinomycetes</taxon>
        <taxon>Micromonosporales</taxon>
        <taxon>Micromonosporaceae</taxon>
        <taxon>Micromonospora</taxon>
    </lineage>
</organism>
<proteinExistence type="predicted"/>
<reference evidence="4 5" key="1">
    <citation type="submission" date="2019-12" db="EMBL/GenBank/DDBJ databases">
        <title>Whole genome sequencing of endophytic Actinobacterium Micromonospora sp. MPMI6T.</title>
        <authorList>
            <person name="Evv R."/>
            <person name="Podile A.R."/>
        </authorList>
    </citation>
    <scope>NUCLEOTIDE SEQUENCE [LARGE SCALE GENOMIC DNA]</scope>
    <source>
        <strain evidence="4 5">MPMI6</strain>
    </source>
</reference>
<sequence>MSDVAFREARQSDVPAIVALLADDRLGAGREVVGEDVDAAYWAAFDAIDADPRNVLVVADVDGDVVGTMQLTFIPSLTRRGGERAQIEGVRVRADRRGSGLGRTMITWAVDRARERGCGLVQLTTDKSRADALRFYSSLGFEASHEGMKLAL</sequence>
<accession>A0ABS3VY62</accession>
<comment type="caution">
    <text evidence="4">The sequence shown here is derived from an EMBL/GenBank/DDBJ whole genome shotgun (WGS) entry which is preliminary data.</text>
</comment>
<dbReference type="CDD" id="cd04301">
    <property type="entry name" value="NAT_SF"/>
    <property type="match status" value="1"/>
</dbReference>
<dbReference type="InterPro" id="IPR050832">
    <property type="entry name" value="Bact_Acetyltransf"/>
</dbReference>